<evidence type="ECO:0000256" key="1">
    <source>
        <dbReference type="ARBA" id="ARBA00009228"/>
    </source>
</evidence>
<evidence type="ECO:0000256" key="3">
    <source>
        <dbReference type="ARBA" id="ARBA00022670"/>
    </source>
</evidence>
<feature type="transmembrane region" description="Helical" evidence="8">
    <location>
        <begin position="12"/>
        <end position="33"/>
    </location>
</feature>
<proteinExistence type="inferred from homology"/>
<dbReference type="InterPro" id="IPR043504">
    <property type="entry name" value="Peptidase_S1_PA_chymotrypsin"/>
</dbReference>
<feature type="transmembrane region" description="Helical" evidence="8">
    <location>
        <begin position="45"/>
        <end position="67"/>
    </location>
</feature>
<dbReference type="PROSITE" id="PS00135">
    <property type="entry name" value="TRYPSIN_SER"/>
    <property type="match status" value="1"/>
</dbReference>
<dbReference type="GO" id="GO:0006508">
    <property type="term" value="P:proteolysis"/>
    <property type="evidence" value="ECO:0007669"/>
    <property type="project" value="UniProtKB-KW"/>
</dbReference>
<evidence type="ECO:0000313" key="10">
    <source>
        <dbReference type="Ensembl" id="ENSPMRP00000023265.1"/>
    </source>
</evidence>
<keyword evidence="5 7" id="KW-0720">Serine protease</keyword>
<evidence type="ECO:0000256" key="6">
    <source>
        <dbReference type="ARBA" id="ARBA00023157"/>
    </source>
</evidence>
<dbReference type="PANTHER" id="PTHR24271:SF47">
    <property type="entry name" value="KALLIKREIN-1"/>
    <property type="match status" value="1"/>
</dbReference>
<dbReference type="FunFam" id="2.40.10.10:FF:000021">
    <property type="entry name" value="Kallikrein 1"/>
    <property type="match status" value="1"/>
</dbReference>
<evidence type="ECO:0000313" key="11">
    <source>
        <dbReference type="Proteomes" id="UP000472272"/>
    </source>
</evidence>
<dbReference type="PROSITE" id="PS00134">
    <property type="entry name" value="TRYPSIN_HIS"/>
    <property type="match status" value="1"/>
</dbReference>
<evidence type="ECO:0000256" key="4">
    <source>
        <dbReference type="ARBA" id="ARBA00022801"/>
    </source>
</evidence>
<reference evidence="10" key="3">
    <citation type="submission" date="2025-09" db="UniProtKB">
        <authorList>
            <consortium name="Ensembl"/>
        </authorList>
    </citation>
    <scope>IDENTIFICATION</scope>
</reference>
<dbReference type="FunFam" id="2.40.10.10:FF:000010">
    <property type="entry name" value="Kallikrein related peptidase 11"/>
    <property type="match status" value="1"/>
</dbReference>
<dbReference type="GeneTree" id="ENSGT01020000230389"/>
<evidence type="ECO:0000256" key="7">
    <source>
        <dbReference type="RuleBase" id="RU363034"/>
    </source>
</evidence>
<reference evidence="10" key="2">
    <citation type="submission" date="2025-08" db="UniProtKB">
        <authorList>
            <consortium name="Ensembl"/>
        </authorList>
    </citation>
    <scope>IDENTIFICATION</scope>
</reference>
<dbReference type="Ensembl" id="ENSPMRT00000024707.1">
    <property type="protein sequence ID" value="ENSPMRP00000023265.1"/>
    <property type="gene ID" value="ENSPMRG00000015110.1"/>
</dbReference>
<dbReference type="InterPro" id="IPR009003">
    <property type="entry name" value="Peptidase_S1_PA"/>
</dbReference>
<evidence type="ECO:0000256" key="2">
    <source>
        <dbReference type="ARBA" id="ARBA00022656"/>
    </source>
</evidence>
<name>A0A670JGS8_PODMU</name>
<keyword evidence="8" id="KW-1133">Transmembrane helix</keyword>
<dbReference type="PRINTS" id="PR00722">
    <property type="entry name" value="CHYMOTRYPSIN"/>
</dbReference>
<evidence type="ECO:0000259" key="9">
    <source>
        <dbReference type="PROSITE" id="PS50240"/>
    </source>
</evidence>
<dbReference type="Pfam" id="PF00089">
    <property type="entry name" value="Trypsin"/>
    <property type="match status" value="1"/>
</dbReference>
<feature type="domain" description="Peptidase S1" evidence="9">
    <location>
        <begin position="66"/>
        <end position="294"/>
    </location>
</feature>
<dbReference type="GO" id="GO:0004252">
    <property type="term" value="F:serine-type endopeptidase activity"/>
    <property type="evidence" value="ECO:0007669"/>
    <property type="project" value="InterPro"/>
</dbReference>
<dbReference type="OMA" id="IISDASC"/>
<comment type="similarity">
    <text evidence="1">Belongs to the peptidase S1 family. Snake venom subfamily.</text>
</comment>
<dbReference type="InterPro" id="IPR001314">
    <property type="entry name" value="Peptidase_S1A"/>
</dbReference>
<gene>
    <name evidence="10" type="primary">LOC114603580</name>
</gene>
<keyword evidence="3 7" id="KW-0645">Protease</keyword>
<dbReference type="InterPro" id="IPR001254">
    <property type="entry name" value="Trypsin_dom"/>
</dbReference>
<keyword evidence="4 7" id="KW-0378">Hydrolase</keyword>
<dbReference type="Proteomes" id="UP000472272">
    <property type="component" value="Chromosome 8"/>
</dbReference>
<keyword evidence="8" id="KW-0472">Membrane</keyword>
<dbReference type="GO" id="GO:0090729">
    <property type="term" value="F:toxin activity"/>
    <property type="evidence" value="ECO:0007669"/>
    <property type="project" value="UniProtKB-KW"/>
</dbReference>
<dbReference type="PROSITE" id="PS50240">
    <property type="entry name" value="TRYPSIN_DOM"/>
    <property type="match status" value="1"/>
</dbReference>
<keyword evidence="2" id="KW-0800">Toxin</keyword>
<dbReference type="GO" id="GO:0005576">
    <property type="term" value="C:extracellular region"/>
    <property type="evidence" value="ECO:0007669"/>
    <property type="project" value="UniProtKB-ARBA"/>
</dbReference>
<dbReference type="AlphaFoldDB" id="A0A670JGS8"/>
<dbReference type="SMART" id="SM00020">
    <property type="entry name" value="Tryp_SPc"/>
    <property type="match status" value="1"/>
</dbReference>
<evidence type="ECO:0000256" key="5">
    <source>
        <dbReference type="ARBA" id="ARBA00022825"/>
    </source>
</evidence>
<dbReference type="GO" id="GO:0030141">
    <property type="term" value="C:secretory granule"/>
    <property type="evidence" value="ECO:0007669"/>
    <property type="project" value="TreeGrafter"/>
</dbReference>
<dbReference type="SUPFAM" id="SSF50494">
    <property type="entry name" value="Trypsin-like serine proteases"/>
    <property type="match status" value="1"/>
</dbReference>
<dbReference type="PANTHER" id="PTHR24271">
    <property type="entry name" value="KALLIKREIN-RELATED"/>
    <property type="match status" value="1"/>
</dbReference>
<dbReference type="Gene3D" id="2.40.10.10">
    <property type="entry name" value="Trypsin-like serine proteases"/>
    <property type="match status" value="2"/>
</dbReference>
<sequence>MLNIHHCHTGLLFRLQLIIYFINFYLSLSPPFFLLKGSCLCHTQLITMTTLMLHSIILLLIFSVVLAQGRKKPKGYPCPPHSQPWQAAIYKYSRFYCGASLLNQRWVLTAAHCNHGSIHVRLGDDNLNVLEGTEQFLAVEKTIVHPKYNQSCYDNDVMLVKLLSPAVLNHYVQPISLATQRASSGDMCMVSGWGGPINFPERIPLVLYCANVRIMSWEECSALYPGKLNTDMMCAAAMGGGTDSCEGDSGGPLVCNRKLQGLVSWGDVPCSSSTKPGVYMDISRYRDWIIETMCDDG</sequence>
<keyword evidence="6" id="KW-1015">Disulfide bond</keyword>
<keyword evidence="11" id="KW-1185">Reference proteome</keyword>
<keyword evidence="8" id="KW-0812">Transmembrane</keyword>
<protein>
    <submittedName>
        <fullName evidence="10">Kallikrein-15-like</fullName>
    </submittedName>
</protein>
<reference evidence="10 11" key="1">
    <citation type="journal article" date="2019" name="Proc. Natl. Acad. Sci. U.S.A.">
        <title>Regulatory changes in pterin and carotenoid genes underlie balanced color polymorphisms in the wall lizard.</title>
        <authorList>
            <person name="Andrade P."/>
            <person name="Pinho C."/>
            <person name="Perez I de Lanuza G."/>
            <person name="Afonso S."/>
            <person name="Brejcha J."/>
            <person name="Rubin C.J."/>
            <person name="Wallerman O."/>
            <person name="Pereira P."/>
            <person name="Sabatino S.J."/>
            <person name="Bellati A."/>
            <person name="Pellitteri-Rosa D."/>
            <person name="Bosakova Z."/>
            <person name="Bunikis I."/>
            <person name="Carretero M.A."/>
            <person name="Feiner N."/>
            <person name="Marsik P."/>
            <person name="Pauperio F."/>
            <person name="Salvi D."/>
            <person name="Soler L."/>
            <person name="While G.M."/>
            <person name="Uller T."/>
            <person name="Font E."/>
            <person name="Andersson L."/>
            <person name="Carneiro M."/>
        </authorList>
    </citation>
    <scope>NUCLEOTIDE SEQUENCE</scope>
</reference>
<dbReference type="InterPro" id="IPR033116">
    <property type="entry name" value="TRYPSIN_SER"/>
</dbReference>
<accession>A0A670JGS8</accession>
<evidence type="ECO:0000256" key="8">
    <source>
        <dbReference type="SAM" id="Phobius"/>
    </source>
</evidence>
<organism evidence="10 11">
    <name type="scientific">Podarcis muralis</name>
    <name type="common">Wall lizard</name>
    <name type="synonym">Lacerta muralis</name>
    <dbReference type="NCBI Taxonomy" id="64176"/>
    <lineage>
        <taxon>Eukaryota</taxon>
        <taxon>Metazoa</taxon>
        <taxon>Chordata</taxon>
        <taxon>Craniata</taxon>
        <taxon>Vertebrata</taxon>
        <taxon>Euteleostomi</taxon>
        <taxon>Lepidosauria</taxon>
        <taxon>Squamata</taxon>
        <taxon>Bifurcata</taxon>
        <taxon>Unidentata</taxon>
        <taxon>Episquamata</taxon>
        <taxon>Laterata</taxon>
        <taxon>Lacertibaenia</taxon>
        <taxon>Lacertidae</taxon>
        <taxon>Podarcis</taxon>
    </lineage>
</organism>
<dbReference type="InterPro" id="IPR018114">
    <property type="entry name" value="TRYPSIN_HIS"/>
</dbReference>
<dbReference type="CDD" id="cd00190">
    <property type="entry name" value="Tryp_SPc"/>
    <property type="match status" value="1"/>
</dbReference>